<dbReference type="InterPro" id="IPR006175">
    <property type="entry name" value="YjgF/YER057c/UK114"/>
</dbReference>
<dbReference type="STRING" id="1507870.A0A1V8TUM9"/>
<dbReference type="SUPFAM" id="SSF55298">
    <property type="entry name" value="YjgF-like"/>
    <property type="match status" value="1"/>
</dbReference>
<dbReference type="GO" id="GO:0019239">
    <property type="term" value="F:deaminase activity"/>
    <property type="evidence" value="ECO:0007669"/>
    <property type="project" value="TreeGrafter"/>
</dbReference>
<reference evidence="2" key="1">
    <citation type="submission" date="2017-03" db="EMBL/GenBank/DDBJ databases">
        <title>Genomes of endolithic fungi from Antarctica.</title>
        <authorList>
            <person name="Coleine C."/>
            <person name="Masonjones S."/>
            <person name="Stajich J.E."/>
        </authorList>
    </citation>
    <scope>NUCLEOTIDE SEQUENCE [LARGE SCALE GENOMIC DNA]</scope>
    <source>
        <strain evidence="2">CCFEE 5527</strain>
    </source>
</reference>
<dbReference type="InParanoid" id="A0A1V8TUM9"/>
<accession>A0A1V8TUM9</accession>
<dbReference type="Proteomes" id="UP000192596">
    <property type="component" value="Unassembled WGS sequence"/>
</dbReference>
<keyword evidence="2" id="KW-1185">Reference proteome</keyword>
<dbReference type="Gene3D" id="3.30.1330.40">
    <property type="entry name" value="RutC-like"/>
    <property type="match status" value="1"/>
</dbReference>
<evidence type="ECO:0000313" key="2">
    <source>
        <dbReference type="Proteomes" id="UP000192596"/>
    </source>
</evidence>
<sequence length="136" mass="14989">MSAQYSSYPGYGSWAEENYHYSQAVRIGNVVKISGQGGWDPKSAPPEIVPGIDAQIDQAFANIDLTIKTAGGMGWSQVYSVRSYHVFTDRAVTMRAMVRNLKKYFPDHKPIWTAIGVTVLAAQGMEVEIEVEAMGE</sequence>
<dbReference type="EMBL" id="NAJO01000001">
    <property type="protein sequence ID" value="OQO15036.1"/>
    <property type="molecule type" value="Genomic_DNA"/>
</dbReference>
<evidence type="ECO:0000313" key="1">
    <source>
        <dbReference type="EMBL" id="OQO15036.1"/>
    </source>
</evidence>
<comment type="caution">
    <text evidence="1">The sequence shown here is derived from an EMBL/GenBank/DDBJ whole genome shotgun (WGS) entry which is preliminary data.</text>
</comment>
<dbReference type="CDD" id="cd06152">
    <property type="entry name" value="YjgF_YER057c_UK114_like_4"/>
    <property type="match status" value="1"/>
</dbReference>
<dbReference type="GO" id="GO:0005739">
    <property type="term" value="C:mitochondrion"/>
    <property type="evidence" value="ECO:0007669"/>
    <property type="project" value="TreeGrafter"/>
</dbReference>
<dbReference type="InterPro" id="IPR035959">
    <property type="entry name" value="RutC-like_sf"/>
</dbReference>
<name>A0A1V8TUM9_9PEZI</name>
<dbReference type="GO" id="GO:0005829">
    <property type="term" value="C:cytosol"/>
    <property type="evidence" value="ECO:0007669"/>
    <property type="project" value="TreeGrafter"/>
</dbReference>
<organism evidence="1 2">
    <name type="scientific">Cryoendolithus antarcticus</name>
    <dbReference type="NCBI Taxonomy" id="1507870"/>
    <lineage>
        <taxon>Eukaryota</taxon>
        <taxon>Fungi</taxon>
        <taxon>Dikarya</taxon>
        <taxon>Ascomycota</taxon>
        <taxon>Pezizomycotina</taxon>
        <taxon>Dothideomycetes</taxon>
        <taxon>Dothideomycetidae</taxon>
        <taxon>Cladosporiales</taxon>
        <taxon>Cladosporiaceae</taxon>
        <taxon>Cryoendolithus</taxon>
    </lineage>
</organism>
<dbReference type="Pfam" id="PF01042">
    <property type="entry name" value="Ribonuc_L-PSP"/>
    <property type="match status" value="1"/>
</dbReference>
<dbReference type="OrthoDB" id="309640at2759"/>
<dbReference type="AlphaFoldDB" id="A0A1V8TUM9"/>
<dbReference type="PANTHER" id="PTHR11803:SF39">
    <property type="entry name" value="2-IMINOBUTANOATE_2-IMINOPROPANOATE DEAMINASE"/>
    <property type="match status" value="1"/>
</dbReference>
<proteinExistence type="predicted"/>
<protein>
    <submittedName>
        <fullName evidence="1">Uncharacterized protein</fullName>
    </submittedName>
</protein>
<gene>
    <name evidence="1" type="ORF">B0A48_00418</name>
</gene>
<dbReference type="PANTHER" id="PTHR11803">
    <property type="entry name" value="2-IMINOBUTANOATE/2-IMINOPROPANOATE DEAMINASE RIDA"/>
    <property type="match status" value="1"/>
</dbReference>